<sequence length="91" mass="10345">MSALPVVRASRGGRKAVNGCCALEKREQQKEHSTNQQREYKTVKQMLMLWGRAELPFRCKVGGVGRSLVWRKRVRVFSQYKSRGESAAHGP</sequence>
<accession>A0A139ICZ9</accession>
<organism evidence="1 2">
    <name type="scientific">Pseudocercospora musae</name>
    <dbReference type="NCBI Taxonomy" id="113226"/>
    <lineage>
        <taxon>Eukaryota</taxon>
        <taxon>Fungi</taxon>
        <taxon>Dikarya</taxon>
        <taxon>Ascomycota</taxon>
        <taxon>Pezizomycotina</taxon>
        <taxon>Dothideomycetes</taxon>
        <taxon>Dothideomycetidae</taxon>
        <taxon>Mycosphaerellales</taxon>
        <taxon>Mycosphaerellaceae</taxon>
        <taxon>Pseudocercospora</taxon>
    </lineage>
</organism>
<dbReference type="AlphaFoldDB" id="A0A139ICZ9"/>
<dbReference type="Proteomes" id="UP000073492">
    <property type="component" value="Unassembled WGS sequence"/>
</dbReference>
<keyword evidence="2" id="KW-1185">Reference proteome</keyword>
<proteinExistence type="predicted"/>
<name>A0A139ICZ9_9PEZI</name>
<reference evidence="1 2" key="1">
    <citation type="submission" date="2015-07" db="EMBL/GenBank/DDBJ databases">
        <title>Comparative genomics of the Sigatoka disease complex on banana suggests a link between parallel evolutionary changes in Pseudocercospora fijiensis and Pseudocercospora eumusae and increased virulence on the banana host.</title>
        <authorList>
            <person name="Chang T.-C."/>
            <person name="Salvucci A."/>
            <person name="Crous P.W."/>
            <person name="Stergiopoulos I."/>
        </authorList>
    </citation>
    <scope>NUCLEOTIDE SEQUENCE [LARGE SCALE GENOMIC DNA]</scope>
    <source>
        <strain evidence="1 2">CBS 116634</strain>
    </source>
</reference>
<protein>
    <submittedName>
        <fullName evidence="1">Uncharacterized protein</fullName>
    </submittedName>
</protein>
<evidence type="ECO:0000313" key="1">
    <source>
        <dbReference type="EMBL" id="KXT12475.1"/>
    </source>
</evidence>
<comment type="caution">
    <text evidence="1">The sequence shown here is derived from an EMBL/GenBank/DDBJ whole genome shotgun (WGS) entry which is preliminary data.</text>
</comment>
<dbReference type="EMBL" id="LFZO01000150">
    <property type="protein sequence ID" value="KXT12475.1"/>
    <property type="molecule type" value="Genomic_DNA"/>
</dbReference>
<evidence type="ECO:0000313" key="2">
    <source>
        <dbReference type="Proteomes" id="UP000073492"/>
    </source>
</evidence>
<gene>
    <name evidence="1" type="ORF">AC579_7382</name>
</gene>